<evidence type="ECO:0000259" key="2">
    <source>
        <dbReference type="Pfam" id="PF02470"/>
    </source>
</evidence>
<dbReference type="Pfam" id="PF02470">
    <property type="entry name" value="MlaD"/>
    <property type="match status" value="1"/>
</dbReference>
<dbReference type="PANTHER" id="PTHR33371:SF4">
    <property type="entry name" value="INTERMEMBRANE PHOSPHOLIPID TRANSPORT SYSTEM BINDING PROTEIN MLAD"/>
    <property type="match status" value="1"/>
</dbReference>
<feature type="domain" description="Mce/MlaD" evidence="2">
    <location>
        <begin position="47"/>
        <end position="115"/>
    </location>
</feature>
<keyword evidence="1" id="KW-1133">Transmembrane helix</keyword>
<protein>
    <submittedName>
        <fullName evidence="3">MCE family protein</fullName>
    </submittedName>
</protein>
<dbReference type="InterPro" id="IPR052336">
    <property type="entry name" value="MlaD_Phospholipid_Transporter"/>
</dbReference>
<sequence>MPENSGGVRRFVGSRGFMSTVGVLALGAVVAVGYVTVLDPPKDTASYCALMPDSIGLYAGNHVTIRGIQVGTVSSVRPENGQVRVDFTVDADYPMHADAAATTLSRTIVADRELAVLDTGPQGTRWDAAQCITKTATPKSMTETFDALGKLADEILGADTDAQRPLGRAVSGLDAATAGTGPELNELMHKVAIGLHDPDAAIAHLAGAVGTLSDVSNGVAGHWGDIKEMLTRLAPVLDQANHELFTETVELLNGFQKALPMINDVTTMFGGPILNLLDLMLPVTQFLGDHVGILVDIINLIPPLLEAIRQLVNPDPNAPGLVYAPPKVALPAAQATQVCSALTVVAPGYCANGPDGLPNINLVQLVLGMARTR</sequence>
<dbReference type="Proteomes" id="UP001500603">
    <property type="component" value="Unassembled WGS sequence"/>
</dbReference>
<evidence type="ECO:0000313" key="3">
    <source>
        <dbReference type="EMBL" id="GAA5057839.1"/>
    </source>
</evidence>
<accession>A0ABP9KIZ7</accession>
<organism evidence="3 4">
    <name type="scientific">Nocardia callitridis</name>
    <dbReference type="NCBI Taxonomy" id="648753"/>
    <lineage>
        <taxon>Bacteria</taxon>
        <taxon>Bacillati</taxon>
        <taxon>Actinomycetota</taxon>
        <taxon>Actinomycetes</taxon>
        <taxon>Mycobacteriales</taxon>
        <taxon>Nocardiaceae</taxon>
        <taxon>Nocardia</taxon>
    </lineage>
</organism>
<comment type="caution">
    <text evidence="3">The sequence shown here is derived from an EMBL/GenBank/DDBJ whole genome shotgun (WGS) entry which is preliminary data.</text>
</comment>
<evidence type="ECO:0000256" key="1">
    <source>
        <dbReference type="SAM" id="Phobius"/>
    </source>
</evidence>
<keyword evidence="1" id="KW-0812">Transmembrane</keyword>
<evidence type="ECO:0000313" key="4">
    <source>
        <dbReference type="Proteomes" id="UP001500603"/>
    </source>
</evidence>
<reference evidence="4" key="1">
    <citation type="journal article" date="2019" name="Int. J. Syst. Evol. Microbiol.">
        <title>The Global Catalogue of Microorganisms (GCM) 10K type strain sequencing project: providing services to taxonomists for standard genome sequencing and annotation.</title>
        <authorList>
            <consortium name="The Broad Institute Genomics Platform"/>
            <consortium name="The Broad Institute Genome Sequencing Center for Infectious Disease"/>
            <person name="Wu L."/>
            <person name="Ma J."/>
        </authorList>
    </citation>
    <scope>NUCLEOTIDE SEQUENCE [LARGE SCALE GENOMIC DNA]</scope>
    <source>
        <strain evidence="4">JCM 18298</strain>
    </source>
</reference>
<feature type="transmembrane region" description="Helical" evidence="1">
    <location>
        <begin position="12"/>
        <end position="35"/>
    </location>
</feature>
<keyword evidence="1" id="KW-0472">Membrane</keyword>
<dbReference type="InterPro" id="IPR003399">
    <property type="entry name" value="Mce/MlaD"/>
</dbReference>
<keyword evidence="4" id="KW-1185">Reference proteome</keyword>
<dbReference type="RefSeq" id="WP_345496741.1">
    <property type="nucleotide sequence ID" value="NZ_BAABJM010000003.1"/>
</dbReference>
<proteinExistence type="predicted"/>
<dbReference type="PANTHER" id="PTHR33371">
    <property type="entry name" value="INTERMEMBRANE PHOSPHOLIPID TRANSPORT SYSTEM BINDING PROTEIN MLAD-RELATED"/>
    <property type="match status" value="1"/>
</dbReference>
<gene>
    <name evidence="3" type="ORF">GCM10023318_36530</name>
</gene>
<name>A0ABP9KIZ7_9NOCA</name>
<dbReference type="EMBL" id="BAABJM010000003">
    <property type="protein sequence ID" value="GAA5057839.1"/>
    <property type="molecule type" value="Genomic_DNA"/>
</dbReference>